<accession>A0AAD4SI88</accession>
<gene>
    <name evidence="1" type="ORF">MKW98_016213</name>
</gene>
<keyword evidence="2" id="KW-1185">Reference proteome</keyword>
<name>A0AAD4SI88_9MAGN</name>
<comment type="caution">
    <text evidence="1">The sequence shown here is derived from an EMBL/GenBank/DDBJ whole genome shotgun (WGS) entry which is preliminary data.</text>
</comment>
<dbReference type="PANTHER" id="PTHR34278">
    <property type="entry name" value="PROTEIN THI031, PUTATIVE-RELATED"/>
    <property type="match status" value="1"/>
</dbReference>
<sequence>MKREGRQHGMVRSYLVLPSPLNPTPKSKIVNALDSRPTAGAFTKVSRKPTNHSKFTGKCGVARCTDCHINPGSKSKDKAKGTQKLKSCSAAMDQRSLAWSVVDANNGNGSNYDSKSATGILCAISSSEYFDDYYYDDDDDIEFEEYESVGALTSLKGAEQFQEIEFVVDCQAEEDEGWCVL</sequence>
<dbReference type="EMBL" id="JAJJMB010010581">
    <property type="protein sequence ID" value="KAI3907569.1"/>
    <property type="molecule type" value="Genomic_DNA"/>
</dbReference>
<organism evidence="1 2">
    <name type="scientific">Papaver atlanticum</name>
    <dbReference type="NCBI Taxonomy" id="357466"/>
    <lineage>
        <taxon>Eukaryota</taxon>
        <taxon>Viridiplantae</taxon>
        <taxon>Streptophyta</taxon>
        <taxon>Embryophyta</taxon>
        <taxon>Tracheophyta</taxon>
        <taxon>Spermatophyta</taxon>
        <taxon>Magnoliopsida</taxon>
        <taxon>Ranunculales</taxon>
        <taxon>Papaveraceae</taxon>
        <taxon>Papaveroideae</taxon>
        <taxon>Papaver</taxon>
    </lineage>
</organism>
<proteinExistence type="predicted"/>
<dbReference type="Proteomes" id="UP001202328">
    <property type="component" value="Unassembled WGS sequence"/>
</dbReference>
<evidence type="ECO:0000313" key="2">
    <source>
        <dbReference type="Proteomes" id="UP001202328"/>
    </source>
</evidence>
<dbReference type="PANTHER" id="PTHR34278:SF1">
    <property type="entry name" value="PROTEIN THI031, PUTATIVE-RELATED"/>
    <property type="match status" value="1"/>
</dbReference>
<dbReference type="AlphaFoldDB" id="A0AAD4SI88"/>
<reference evidence="1" key="1">
    <citation type="submission" date="2022-04" db="EMBL/GenBank/DDBJ databases">
        <title>A functionally conserved STORR gene fusion in Papaver species that diverged 16.8 million years ago.</title>
        <authorList>
            <person name="Catania T."/>
        </authorList>
    </citation>
    <scope>NUCLEOTIDE SEQUENCE</scope>
    <source>
        <strain evidence="1">S-188037</strain>
    </source>
</reference>
<protein>
    <submittedName>
        <fullName evidence="1">Uncharacterized protein</fullName>
    </submittedName>
</protein>
<evidence type="ECO:0000313" key="1">
    <source>
        <dbReference type="EMBL" id="KAI3907569.1"/>
    </source>
</evidence>